<evidence type="ECO:0000313" key="1">
    <source>
        <dbReference type="EMBL" id="KAG2496902.1"/>
    </source>
</evidence>
<protein>
    <submittedName>
        <fullName evidence="1">Uncharacterized protein</fullName>
    </submittedName>
</protein>
<proteinExistence type="predicted"/>
<accession>A0A836C2K0</accession>
<dbReference type="Proteomes" id="UP000612055">
    <property type="component" value="Unassembled WGS sequence"/>
</dbReference>
<dbReference type="AlphaFoldDB" id="A0A836C2K0"/>
<gene>
    <name evidence="1" type="ORF">HYH03_004908</name>
</gene>
<evidence type="ECO:0000313" key="2">
    <source>
        <dbReference type="Proteomes" id="UP000612055"/>
    </source>
</evidence>
<reference evidence="1" key="1">
    <citation type="journal article" date="2020" name="bioRxiv">
        <title>Comparative genomics of Chlamydomonas.</title>
        <authorList>
            <person name="Craig R.J."/>
            <person name="Hasan A.R."/>
            <person name="Ness R.W."/>
            <person name="Keightley P.D."/>
        </authorList>
    </citation>
    <scope>NUCLEOTIDE SEQUENCE</scope>
    <source>
        <strain evidence="1">CCAP 11/70</strain>
    </source>
</reference>
<organism evidence="1 2">
    <name type="scientific">Edaphochlamys debaryana</name>
    <dbReference type="NCBI Taxonomy" id="47281"/>
    <lineage>
        <taxon>Eukaryota</taxon>
        <taxon>Viridiplantae</taxon>
        <taxon>Chlorophyta</taxon>
        <taxon>core chlorophytes</taxon>
        <taxon>Chlorophyceae</taxon>
        <taxon>CS clade</taxon>
        <taxon>Chlamydomonadales</taxon>
        <taxon>Chlamydomonadales incertae sedis</taxon>
        <taxon>Edaphochlamys</taxon>
    </lineage>
</organism>
<sequence>MSVQMHPGATSLLNQCDNAATGGLTGVKPSAWTAYDFYCNAGMDATQVGSPRARAPARTTIRYTYPLDAHVPGVHLYHPHHHGSISSQMPTTAGPIIVPEASLPGGLAGLHTAAAAATTAECNRLQAVLSRQKVEDSTLIQFSGLWFRNNGAAPEDDSLPFLGLNGNQINPLLFDANGRPLFTNLAGRDWALAN</sequence>
<dbReference type="Gene3D" id="2.60.40.420">
    <property type="entry name" value="Cupredoxins - blue copper proteins"/>
    <property type="match status" value="1"/>
</dbReference>
<dbReference type="OrthoDB" id="508325at2759"/>
<name>A0A836C2K0_9CHLO</name>
<comment type="caution">
    <text evidence="1">The sequence shown here is derived from an EMBL/GenBank/DDBJ whole genome shotgun (WGS) entry which is preliminary data.</text>
</comment>
<dbReference type="InterPro" id="IPR008972">
    <property type="entry name" value="Cupredoxin"/>
</dbReference>
<keyword evidence="2" id="KW-1185">Reference proteome</keyword>
<dbReference type="EMBL" id="JAEHOE010000016">
    <property type="protein sequence ID" value="KAG2496902.1"/>
    <property type="molecule type" value="Genomic_DNA"/>
</dbReference>